<dbReference type="InterPro" id="IPR025559">
    <property type="entry name" value="Eis_dom"/>
</dbReference>
<feature type="domain" description="N-acetyltransferase" evidence="1">
    <location>
        <begin position="10"/>
        <end position="148"/>
    </location>
</feature>
<evidence type="ECO:0000313" key="3">
    <source>
        <dbReference type="Proteomes" id="UP000655287"/>
    </source>
</evidence>
<reference evidence="2" key="1">
    <citation type="submission" date="2021-01" db="EMBL/GenBank/DDBJ databases">
        <title>Whole genome shotgun sequence of Sphaerisporangium rufum NBRC 109079.</title>
        <authorList>
            <person name="Komaki H."/>
            <person name="Tamura T."/>
        </authorList>
    </citation>
    <scope>NUCLEOTIDE SEQUENCE</scope>
    <source>
        <strain evidence="2">NBRC 109079</strain>
    </source>
</reference>
<evidence type="ECO:0000313" key="2">
    <source>
        <dbReference type="EMBL" id="GII81052.1"/>
    </source>
</evidence>
<dbReference type="InterPro" id="IPR051554">
    <property type="entry name" value="Acetyltransferase_Eis"/>
</dbReference>
<dbReference type="Pfam" id="PF13530">
    <property type="entry name" value="SCP2_2"/>
    <property type="match status" value="1"/>
</dbReference>
<dbReference type="Gene3D" id="3.40.630.30">
    <property type="match status" value="2"/>
</dbReference>
<name>A0A919RBQ0_9ACTN</name>
<dbReference type="Pfam" id="PF17668">
    <property type="entry name" value="Acetyltransf_17"/>
    <property type="match status" value="1"/>
</dbReference>
<dbReference type="Pfam" id="PF13527">
    <property type="entry name" value="Acetyltransf_9"/>
    <property type="match status" value="1"/>
</dbReference>
<dbReference type="Gene3D" id="3.30.1050.10">
    <property type="entry name" value="SCP2 sterol-binding domain"/>
    <property type="match status" value="1"/>
</dbReference>
<dbReference type="EMBL" id="BOOU01000087">
    <property type="protein sequence ID" value="GII81052.1"/>
    <property type="molecule type" value="Genomic_DNA"/>
</dbReference>
<dbReference type="InterPro" id="IPR000182">
    <property type="entry name" value="GNAT_dom"/>
</dbReference>
<dbReference type="Proteomes" id="UP000655287">
    <property type="component" value="Unassembled WGS sequence"/>
</dbReference>
<dbReference type="PANTHER" id="PTHR37817">
    <property type="entry name" value="N-ACETYLTRANSFERASE EIS"/>
    <property type="match status" value="1"/>
</dbReference>
<organism evidence="2 3">
    <name type="scientific">Sphaerisporangium rufum</name>
    <dbReference type="NCBI Taxonomy" id="1381558"/>
    <lineage>
        <taxon>Bacteria</taxon>
        <taxon>Bacillati</taxon>
        <taxon>Actinomycetota</taxon>
        <taxon>Actinomycetes</taxon>
        <taxon>Streptosporangiales</taxon>
        <taxon>Streptosporangiaceae</taxon>
        <taxon>Sphaerisporangium</taxon>
    </lineage>
</organism>
<feature type="domain" description="N-acetyltransferase" evidence="1">
    <location>
        <begin position="148"/>
        <end position="292"/>
    </location>
</feature>
<comment type="caution">
    <text evidence="2">The sequence shown here is derived from an EMBL/GenBank/DDBJ whole genome shotgun (WGS) entry which is preliminary data.</text>
</comment>
<dbReference type="SUPFAM" id="SSF55729">
    <property type="entry name" value="Acyl-CoA N-acyltransferases (Nat)"/>
    <property type="match status" value="1"/>
</dbReference>
<dbReference type="PANTHER" id="PTHR37817:SF1">
    <property type="entry name" value="N-ACETYLTRANSFERASE EIS"/>
    <property type="match status" value="1"/>
</dbReference>
<keyword evidence="3" id="KW-1185">Reference proteome</keyword>
<dbReference type="AlphaFoldDB" id="A0A919RBQ0"/>
<dbReference type="PROSITE" id="PS51186">
    <property type="entry name" value="GNAT"/>
    <property type="match status" value="2"/>
</dbReference>
<proteinExistence type="predicted"/>
<dbReference type="InterPro" id="IPR036527">
    <property type="entry name" value="SCP2_sterol-bd_dom_sf"/>
</dbReference>
<sequence>MTGHRPMASARARPFRADDEMFVRGLRRQSFTAPLDVELWSRHGHVLEHDGTRVAALLARRVAQWVGGRSVPCVAISSVMVDLPRRGGGVMAELLGPVLRRHADGGAAISTLTPSAMAPYRRAGYEVAGHRFRFHAASRSLRLGAERDDIRWFQPGDVDRLAEIYDGFARRGNGPIHRDRQWWHSHILPRVRSGETFAIVAERDGEPTGYALWDQVEAPRPGEPAYLHRVRAREIVWSTVSAAHALLHALARAGSPGEEISWIGSPSDGMAGFFDDPVLVDWARPWMTKILDLPAALSARGYSTALDLSVVLGINDAGIARTLRLAVRGGRAHTEEVTVAPHVTMDASSFASIFTGRSTGREAQALGRLQAVSPEVVERLDALFAGPTPWLFEHF</sequence>
<dbReference type="InterPro" id="IPR041380">
    <property type="entry name" value="Acetyltransf_17"/>
</dbReference>
<dbReference type="SUPFAM" id="SSF55718">
    <property type="entry name" value="SCP-like"/>
    <property type="match status" value="1"/>
</dbReference>
<dbReference type="InterPro" id="IPR016181">
    <property type="entry name" value="Acyl_CoA_acyltransferase"/>
</dbReference>
<evidence type="ECO:0000259" key="1">
    <source>
        <dbReference type="PROSITE" id="PS51186"/>
    </source>
</evidence>
<protein>
    <recommendedName>
        <fullName evidence="1">N-acetyltransferase domain-containing protein</fullName>
    </recommendedName>
</protein>
<accession>A0A919RBQ0</accession>
<dbReference type="GO" id="GO:0030649">
    <property type="term" value="P:aminoglycoside antibiotic catabolic process"/>
    <property type="evidence" value="ECO:0007669"/>
    <property type="project" value="TreeGrafter"/>
</dbReference>
<gene>
    <name evidence="2" type="ORF">Sru01_60340</name>
</gene>
<dbReference type="GO" id="GO:0034069">
    <property type="term" value="F:aminoglycoside N-acetyltransferase activity"/>
    <property type="evidence" value="ECO:0007669"/>
    <property type="project" value="TreeGrafter"/>
</dbReference>